<evidence type="ECO:0000256" key="10">
    <source>
        <dbReference type="ARBA" id="ARBA00022840"/>
    </source>
</evidence>
<keyword evidence="12" id="KW-0902">Two-component regulatory system</keyword>
<keyword evidence="9" id="KW-0418">Kinase</keyword>
<dbReference type="Pfam" id="PF00989">
    <property type="entry name" value="PAS"/>
    <property type="match status" value="1"/>
</dbReference>
<gene>
    <name evidence="17" type="ORF">C7444_107178</name>
</gene>
<dbReference type="SMART" id="SM00388">
    <property type="entry name" value="HisKA"/>
    <property type="match status" value="1"/>
</dbReference>
<dbReference type="Gene3D" id="1.10.287.130">
    <property type="match status" value="1"/>
</dbReference>
<dbReference type="PANTHER" id="PTHR43065">
    <property type="entry name" value="SENSOR HISTIDINE KINASE"/>
    <property type="match status" value="1"/>
</dbReference>
<keyword evidence="6" id="KW-0808">Transferase</keyword>
<evidence type="ECO:0000256" key="11">
    <source>
        <dbReference type="ARBA" id="ARBA00022989"/>
    </source>
</evidence>
<dbReference type="InterPro" id="IPR017055">
    <property type="entry name" value="Sig_transdc_His_kinase_DctB"/>
</dbReference>
<dbReference type="AlphaFoldDB" id="A0A318H3I9"/>
<feature type="transmembrane region" description="Helical" evidence="13">
    <location>
        <begin position="24"/>
        <end position="45"/>
    </location>
</feature>
<dbReference type="InterPro" id="IPR003594">
    <property type="entry name" value="HATPase_dom"/>
</dbReference>
<keyword evidence="7 13" id="KW-0812">Transmembrane</keyword>
<dbReference type="InterPro" id="IPR035965">
    <property type="entry name" value="PAS-like_dom_sf"/>
</dbReference>
<keyword evidence="10" id="KW-0067">ATP-binding</keyword>
<dbReference type="PANTHER" id="PTHR43065:SF10">
    <property type="entry name" value="PEROXIDE STRESS-ACTIVATED HISTIDINE KINASE MAK3"/>
    <property type="match status" value="1"/>
</dbReference>
<evidence type="ECO:0000313" key="18">
    <source>
        <dbReference type="Proteomes" id="UP000247811"/>
    </source>
</evidence>
<dbReference type="NCBIfam" id="TIGR00229">
    <property type="entry name" value="sensory_box"/>
    <property type="match status" value="1"/>
</dbReference>
<dbReference type="SUPFAM" id="SSF103190">
    <property type="entry name" value="Sensory domain-like"/>
    <property type="match status" value="1"/>
</dbReference>
<evidence type="ECO:0000256" key="6">
    <source>
        <dbReference type="ARBA" id="ARBA00022679"/>
    </source>
</evidence>
<dbReference type="RefSeq" id="WP_245909489.1">
    <property type="nucleotide sequence ID" value="NZ_QJJS01000007.1"/>
</dbReference>
<evidence type="ECO:0000256" key="13">
    <source>
        <dbReference type="SAM" id="Phobius"/>
    </source>
</evidence>
<dbReference type="SUPFAM" id="SSF55874">
    <property type="entry name" value="ATPase domain of HSP90 chaperone/DNA topoisomerase II/histidine kinase"/>
    <property type="match status" value="1"/>
</dbReference>
<dbReference type="GO" id="GO:0000155">
    <property type="term" value="F:phosphorelay sensor kinase activity"/>
    <property type="evidence" value="ECO:0007669"/>
    <property type="project" value="InterPro"/>
</dbReference>
<evidence type="ECO:0000256" key="1">
    <source>
        <dbReference type="ARBA" id="ARBA00000085"/>
    </source>
</evidence>
<organism evidence="17 18">
    <name type="scientific">Sphaerotilus hippei</name>
    <dbReference type="NCBI Taxonomy" id="744406"/>
    <lineage>
        <taxon>Bacteria</taxon>
        <taxon>Pseudomonadati</taxon>
        <taxon>Pseudomonadota</taxon>
        <taxon>Betaproteobacteria</taxon>
        <taxon>Burkholderiales</taxon>
        <taxon>Sphaerotilaceae</taxon>
        <taxon>Sphaerotilus</taxon>
    </lineage>
</organism>
<dbReference type="InterPro" id="IPR036097">
    <property type="entry name" value="HisK_dim/P_sf"/>
</dbReference>
<dbReference type="Pfam" id="PF00512">
    <property type="entry name" value="HisKA"/>
    <property type="match status" value="1"/>
</dbReference>
<keyword evidence="8" id="KW-0547">Nucleotide-binding</keyword>
<dbReference type="SMART" id="SM00387">
    <property type="entry name" value="HATPase_c"/>
    <property type="match status" value="1"/>
</dbReference>
<evidence type="ECO:0000256" key="8">
    <source>
        <dbReference type="ARBA" id="ARBA00022741"/>
    </source>
</evidence>
<keyword evidence="4" id="KW-1003">Cell membrane</keyword>
<dbReference type="CDD" id="cd00130">
    <property type="entry name" value="PAS"/>
    <property type="match status" value="1"/>
</dbReference>
<dbReference type="InterPro" id="IPR036890">
    <property type="entry name" value="HATPase_C_sf"/>
</dbReference>
<evidence type="ECO:0000256" key="3">
    <source>
        <dbReference type="ARBA" id="ARBA00012438"/>
    </source>
</evidence>
<dbReference type="GO" id="GO:0005524">
    <property type="term" value="F:ATP binding"/>
    <property type="evidence" value="ECO:0007669"/>
    <property type="project" value="UniProtKB-KW"/>
</dbReference>
<sequence length="725" mass="80179">MTAPETPTAAPPPPPAHGWRWGRVWLGVWLLALAVWMVGSAGAWAERRDIDARRAALQSALEMHAQWLRGVTGQYAALPTVVGQQDEVLHLLSQPGDSDQRDRINRYLEAIGQKAGATALYLMDGQGLTLAASNWRTADSFVGQRYGRRPYFVQAMAGGTGLFYGVGITTSKPGLFIAEPIRQDGRVIGVVAVKVALDSLADSWARSPEPVLLRDERGVSILATHAAWRFRPTRVLSAAEQRWLRDSQAYGPVAPLVALPWAASPGPQPGDLWVRTELGGQPRSFLARESRMPEFGWTLTALSSRDDILQTRHAAWAMATLALAVLGLGALHWRLRARRDAEQREARAALEQRVQDRTRELRDAHAFRHAMEESLLVGMRARDLQGRIIYVNRALCEMVGFEAHELLGRQPPYPYWHPDDLERHWSESNAGLQGQAEPTGYESRVRHRDGHDVITMVYTAALIDAEGVQRGWMSSVVDITEQRRTDDRQRAQEAQLQRSARLAGLGEMASTLAHELNQPLMALSNYAAAANALVHVGPQQLLVESLVDIQAQAQRASEIVRRIRGLVRPGRHPEERFAVADLLASVLRWLQPELQARRARVHSHLPADLPLLHADRVLLEQVLLNLLLNALQSIDDQPAPRRLIDVTARVGDDGHLHLGVADRGPGVAPEHAAHLFDAFFTTKAEGLGLGLKICRSAIESQGGALHWHPRPGGGAVFEFNLPLQR</sequence>
<dbReference type="EC" id="2.7.13.3" evidence="3"/>
<dbReference type="SMART" id="SM00091">
    <property type="entry name" value="PAS"/>
    <property type="match status" value="1"/>
</dbReference>
<comment type="catalytic activity">
    <reaction evidence="1">
        <text>ATP + protein L-histidine = ADP + protein N-phospho-L-histidine.</text>
        <dbReference type="EC" id="2.7.13.3"/>
    </reaction>
</comment>
<evidence type="ECO:0000256" key="9">
    <source>
        <dbReference type="ARBA" id="ARBA00022777"/>
    </source>
</evidence>
<dbReference type="EMBL" id="QJJS01000007">
    <property type="protein sequence ID" value="PXW96272.1"/>
    <property type="molecule type" value="Genomic_DNA"/>
</dbReference>
<dbReference type="PIRSF" id="PIRSF036431">
    <property type="entry name" value="STHK_DctB"/>
    <property type="match status" value="1"/>
</dbReference>
<evidence type="ECO:0000256" key="7">
    <source>
        <dbReference type="ARBA" id="ARBA00022692"/>
    </source>
</evidence>
<evidence type="ECO:0000259" key="14">
    <source>
        <dbReference type="PROSITE" id="PS50109"/>
    </source>
</evidence>
<dbReference type="SUPFAM" id="SSF47384">
    <property type="entry name" value="Homodimeric domain of signal transducing histidine kinase"/>
    <property type="match status" value="1"/>
</dbReference>
<protein>
    <recommendedName>
        <fullName evidence="3">histidine kinase</fullName>
        <ecNumber evidence="3">2.7.13.3</ecNumber>
    </recommendedName>
</protein>
<dbReference type="SUPFAM" id="SSF55785">
    <property type="entry name" value="PYP-like sensor domain (PAS domain)"/>
    <property type="match status" value="1"/>
</dbReference>
<dbReference type="CDD" id="cd00082">
    <property type="entry name" value="HisKA"/>
    <property type="match status" value="1"/>
</dbReference>
<keyword evidence="13" id="KW-0472">Membrane</keyword>
<evidence type="ECO:0000313" key="17">
    <source>
        <dbReference type="EMBL" id="PXW96272.1"/>
    </source>
</evidence>
<evidence type="ECO:0000256" key="12">
    <source>
        <dbReference type="ARBA" id="ARBA00023012"/>
    </source>
</evidence>
<name>A0A318H3I9_9BURK</name>
<evidence type="ECO:0000259" key="16">
    <source>
        <dbReference type="PROSITE" id="PS50113"/>
    </source>
</evidence>
<reference evidence="17 18" key="1">
    <citation type="submission" date="2018-05" db="EMBL/GenBank/DDBJ databases">
        <title>Genomic Encyclopedia of Type Strains, Phase IV (KMG-IV): sequencing the most valuable type-strain genomes for metagenomic binning, comparative biology and taxonomic classification.</title>
        <authorList>
            <person name="Goeker M."/>
        </authorList>
    </citation>
    <scope>NUCLEOTIDE SEQUENCE [LARGE SCALE GENOMIC DNA]</scope>
    <source>
        <strain evidence="17 18">DSM 566</strain>
    </source>
</reference>
<proteinExistence type="predicted"/>
<dbReference type="InterPro" id="IPR000014">
    <property type="entry name" value="PAS"/>
</dbReference>
<dbReference type="PROSITE" id="PS50109">
    <property type="entry name" value="HIS_KIN"/>
    <property type="match status" value="1"/>
</dbReference>
<keyword evidence="18" id="KW-1185">Reference proteome</keyword>
<dbReference type="InterPro" id="IPR003661">
    <property type="entry name" value="HisK_dim/P_dom"/>
</dbReference>
<evidence type="ECO:0000256" key="5">
    <source>
        <dbReference type="ARBA" id="ARBA00022553"/>
    </source>
</evidence>
<dbReference type="CDD" id="cd12914">
    <property type="entry name" value="PDC1_DGC_like"/>
    <property type="match status" value="1"/>
</dbReference>
<evidence type="ECO:0000256" key="4">
    <source>
        <dbReference type="ARBA" id="ARBA00022475"/>
    </source>
</evidence>
<dbReference type="InterPro" id="IPR029151">
    <property type="entry name" value="Sensor-like_sf"/>
</dbReference>
<dbReference type="GO" id="GO:0006355">
    <property type="term" value="P:regulation of DNA-templated transcription"/>
    <property type="evidence" value="ECO:0007669"/>
    <property type="project" value="InterPro"/>
</dbReference>
<evidence type="ECO:0000256" key="2">
    <source>
        <dbReference type="ARBA" id="ARBA00004651"/>
    </source>
</evidence>
<dbReference type="InterPro" id="IPR004358">
    <property type="entry name" value="Sig_transdc_His_kin-like_C"/>
</dbReference>
<dbReference type="Proteomes" id="UP000247811">
    <property type="component" value="Unassembled WGS sequence"/>
</dbReference>
<dbReference type="InterPro" id="IPR005467">
    <property type="entry name" value="His_kinase_dom"/>
</dbReference>
<keyword evidence="11 13" id="KW-1133">Transmembrane helix</keyword>
<dbReference type="PROSITE" id="PS50112">
    <property type="entry name" value="PAS"/>
    <property type="match status" value="1"/>
</dbReference>
<dbReference type="GO" id="GO:0005886">
    <property type="term" value="C:plasma membrane"/>
    <property type="evidence" value="ECO:0007669"/>
    <property type="project" value="UniProtKB-SubCell"/>
</dbReference>
<dbReference type="InterPro" id="IPR000700">
    <property type="entry name" value="PAS-assoc_C"/>
</dbReference>
<comment type="caution">
    <text evidence="17">The sequence shown here is derived from an EMBL/GenBank/DDBJ whole genome shotgun (WGS) entry which is preliminary data.</text>
</comment>
<feature type="transmembrane region" description="Helical" evidence="13">
    <location>
        <begin position="314"/>
        <end position="333"/>
    </location>
</feature>
<accession>A0A318H3I9</accession>
<evidence type="ECO:0000259" key="15">
    <source>
        <dbReference type="PROSITE" id="PS50112"/>
    </source>
</evidence>
<dbReference type="InterPro" id="IPR013767">
    <property type="entry name" value="PAS_fold"/>
</dbReference>
<dbReference type="PRINTS" id="PR00344">
    <property type="entry name" value="BCTRLSENSOR"/>
</dbReference>
<comment type="subcellular location">
    <subcellularLocation>
        <location evidence="2">Cell membrane</location>
        <topology evidence="2">Multi-pass membrane protein</topology>
    </subcellularLocation>
</comment>
<dbReference type="PROSITE" id="PS50113">
    <property type="entry name" value="PAC"/>
    <property type="match status" value="1"/>
</dbReference>
<feature type="domain" description="PAC" evidence="16">
    <location>
        <begin position="439"/>
        <end position="491"/>
    </location>
</feature>
<dbReference type="Pfam" id="PF02518">
    <property type="entry name" value="HATPase_c"/>
    <property type="match status" value="1"/>
</dbReference>
<keyword evidence="5" id="KW-0597">Phosphoprotein</keyword>
<feature type="domain" description="Histidine kinase" evidence="14">
    <location>
        <begin position="511"/>
        <end position="725"/>
    </location>
</feature>
<dbReference type="Gene3D" id="3.30.565.10">
    <property type="entry name" value="Histidine kinase-like ATPase, C-terminal domain"/>
    <property type="match status" value="1"/>
</dbReference>
<dbReference type="Gene3D" id="3.30.450.20">
    <property type="entry name" value="PAS domain"/>
    <property type="match status" value="3"/>
</dbReference>
<feature type="domain" description="PAS" evidence="15">
    <location>
        <begin position="363"/>
        <end position="435"/>
    </location>
</feature>